<keyword evidence="6" id="KW-0269">Exonuclease</keyword>
<evidence type="ECO:0000256" key="1">
    <source>
        <dbReference type="ARBA" id="ARBA00022722"/>
    </source>
</evidence>
<evidence type="ECO:0000256" key="3">
    <source>
        <dbReference type="ARBA" id="ARBA00022763"/>
    </source>
</evidence>
<comment type="catalytic activity">
    <reaction evidence="13">
        <text>ATP + H2O = ADP + phosphate + H(+)</text>
        <dbReference type="Rhea" id="RHEA:13065"/>
        <dbReference type="ChEBI" id="CHEBI:15377"/>
        <dbReference type="ChEBI" id="CHEBI:15378"/>
        <dbReference type="ChEBI" id="CHEBI:30616"/>
        <dbReference type="ChEBI" id="CHEBI:43474"/>
        <dbReference type="ChEBI" id="CHEBI:456216"/>
        <dbReference type="EC" id="5.6.2.4"/>
    </reaction>
</comment>
<evidence type="ECO:0000256" key="7">
    <source>
        <dbReference type="ARBA" id="ARBA00022840"/>
    </source>
</evidence>
<dbReference type="PROSITE" id="PS51198">
    <property type="entry name" value="UVRD_HELICASE_ATP_BIND"/>
    <property type="match status" value="1"/>
</dbReference>
<dbReference type="GO" id="GO:0009338">
    <property type="term" value="C:exodeoxyribonuclease V complex"/>
    <property type="evidence" value="ECO:0007669"/>
    <property type="project" value="TreeGrafter"/>
</dbReference>
<keyword evidence="3" id="KW-0227">DNA damage</keyword>
<evidence type="ECO:0000256" key="9">
    <source>
        <dbReference type="ARBA" id="ARBA00023204"/>
    </source>
</evidence>
<evidence type="ECO:0000256" key="15">
    <source>
        <dbReference type="SAM" id="MobiDB-lite"/>
    </source>
</evidence>
<keyword evidence="7 14" id="KW-0067">ATP-binding</keyword>
<dbReference type="GO" id="GO:0005829">
    <property type="term" value="C:cytosol"/>
    <property type="evidence" value="ECO:0007669"/>
    <property type="project" value="TreeGrafter"/>
</dbReference>
<name>A0A7C4QRR9_9PLAN</name>
<keyword evidence="10" id="KW-0413">Isomerase</keyword>
<dbReference type="EC" id="5.6.2.4" evidence="12"/>
<gene>
    <name evidence="18" type="ORF">ENS64_17795</name>
</gene>
<dbReference type="GO" id="GO:0003677">
    <property type="term" value="F:DNA binding"/>
    <property type="evidence" value="ECO:0007669"/>
    <property type="project" value="UniProtKB-KW"/>
</dbReference>
<evidence type="ECO:0000259" key="16">
    <source>
        <dbReference type="PROSITE" id="PS51198"/>
    </source>
</evidence>
<feature type="domain" description="UvrD-like helicase ATP-binding" evidence="16">
    <location>
        <begin position="73"/>
        <end position="518"/>
    </location>
</feature>
<evidence type="ECO:0000259" key="17">
    <source>
        <dbReference type="PROSITE" id="PS51217"/>
    </source>
</evidence>
<evidence type="ECO:0000256" key="8">
    <source>
        <dbReference type="ARBA" id="ARBA00023125"/>
    </source>
</evidence>
<dbReference type="InterPro" id="IPR014017">
    <property type="entry name" value="DNA_helicase_UvrD-like_C"/>
</dbReference>
<dbReference type="SUPFAM" id="SSF52540">
    <property type="entry name" value="P-loop containing nucleoside triphosphate hydrolases"/>
    <property type="match status" value="1"/>
</dbReference>
<dbReference type="SUPFAM" id="SSF52980">
    <property type="entry name" value="Restriction endonuclease-like"/>
    <property type="match status" value="1"/>
</dbReference>
<evidence type="ECO:0000256" key="6">
    <source>
        <dbReference type="ARBA" id="ARBA00022839"/>
    </source>
</evidence>
<dbReference type="Gene3D" id="1.10.486.10">
    <property type="entry name" value="PCRA, domain 4"/>
    <property type="match status" value="1"/>
</dbReference>
<dbReference type="GO" id="GO:0000725">
    <property type="term" value="P:recombinational repair"/>
    <property type="evidence" value="ECO:0007669"/>
    <property type="project" value="TreeGrafter"/>
</dbReference>
<comment type="catalytic activity">
    <reaction evidence="11">
        <text>Couples ATP hydrolysis with the unwinding of duplex DNA by translocating in the 3'-5' direction.</text>
        <dbReference type="EC" id="5.6.2.4"/>
    </reaction>
</comment>
<proteinExistence type="predicted"/>
<evidence type="ECO:0000256" key="2">
    <source>
        <dbReference type="ARBA" id="ARBA00022741"/>
    </source>
</evidence>
<dbReference type="Gene3D" id="3.90.320.10">
    <property type="match status" value="1"/>
</dbReference>
<feature type="region of interest" description="Disordered" evidence="15">
    <location>
        <begin position="558"/>
        <end position="589"/>
    </location>
</feature>
<evidence type="ECO:0000256" key="12">
    <source>
        <dbReference type="ARBA" id="ARBA00034808"/>
    </source>
</evidence>
<keyword evidence="8" id="KW-0238">DNA-binding</keyword>
<dbReference type="GO" id="GO:0005524">
    <property type="term" value="F:ATP binding"/>
    <property type="evidence" value="ECO:0007669"/>
    <property type="project" value="UniProtKB-UniRule"/>
</dbReference>
<keyword evidence="4 14" id="KW-0378">Hydrolase</keyword>
<keyword evidence="5 14" id="KW-0347">Helicase</keyword>
<dbReference type="Pfam" id="PF13361">
    <property type="entry name" value="UvrD_C"/>
    <property type="match status" value="2"/>
</dbReference>
<evidence type="ECO:0000256" key="14">
    <source>
        <dbReference type="PROSITE-ProRule" id="PRU00560"/>
    </source>
</evidence>
<evidence type="ECO:0000256" key="13">
    <source>
        <dbReference type="ARBA" id="ARBA00048988"/>
    </source>
</evidence>
<dbReference type="GO" id="GO:0004527">
    <property type="term" value="F:exonuclease activity"/>
    <property type="evidence" value="ECO:0007669"/>
    <property type="project" value="UniProtKB-KW"/>
</dbReference>
<keyword evidence="1" id="KW-0540">Nuclease</keyword>
<organism evidence="18">
    <name type="scientific">Schlesneria paludicola</name>
    <dbReference type="NCBI Taxonomy" id="360056"/>
    <lineage>
        <taxon>Bacteria</taxon>
        <taxon>Pseudomonadati</taxon>
        <taxon>Planctomycetota</taxon>
        <taxon>Planctomycetia</taxon>
        <taxon>Planctomycetales</taxon>
        <taxon>Planctomycetaceae</taxon>
        <taxon>Schlesneria</taxon>
    </lineage>
</organism>
<comment type="caution">
    <text evidence="18">The sequence shown here is derived from an EMBL/GenBank/DDBJ whole genome shotgun (WGS) entry which is preliminary data.</text>
</comment>
<dbReference type="InterPro" id="IPR000212">
    <property type="entry name" value="DNA_helicase_UvrD/REP"/>
</dbReference>
<keyword evidence="2 14" id="KW-0547">Nucleotide-binding</keyword>
<evidence type="ECO:0000256" key="10">
    <source>
        <dbReference type="ARBA" id="ARBA00023235"/>
    </source>
</evidence>
<dbReference type="PANTHER" id="PTHR11070:SF23">
    <property type="entry name" value="RECBCD ENZYME SUBUNIT RECB"/>
    <property type="match status" value="1"/>
</dbReference>
<evidence type="ECO:0000256" key="11">
    <source>
        <dbReference type="ARBA" id="ARBA00034617"/>
    </source>
</evidence>
<feature type="binding site" evidence="14">
    <location>
        <begin position="94"/>
        <end position="101"/>
    </location>
    <ligand>
        <name>ATP</name>
        <dbReference type="ChEBI" id="CHEBI:30616"/>
    </ligand>
</feature>
<keyword evidence="9" id="KW-0234">DNA repair</keyword>
<dbReference type="InterPro" id="IPR038726">
    <property type="entry name" value="PDDEXK_AddAB-type"/>
</dbReference>
<evidence type="ECO:0000313" key="18">
    <source>
        <dbReference type="EMBL" id="HGT41103.1"/>
    </source>
</evidence>
<accession>A0A7C4QRR9</accession>
<feature type="compositionally biased region" description="Acidic residues" evidence="15">
    <location>
        <begin position="571"/>
        <end position="584"/>
    </location>
</feature>
<dbReference type="Pfam" id="PF00580">
    <property type="entry name" value="UvrD-helicase"/>
    <property type="match status" value="1"/>
</dbReference>
<feature type="domain" description="UvrD-like helicase C-terminal" evidence="17">
    <location>
        <begin position="560"/>
        <end position="849"/>
    </location>
</feature>
<evidence type="ECO:0000256" key="4">
    <source>
        <dbReference type="ARBA" id="ARBA00022801"/>
    </source>
</evidence>
<dbReference type="InterPro" id="IPR027417">
    <property type="entry name" value="P-loop_NTPase"/>
</dbReference>
<dbReference type="InterPro" id="IPR011335">
    <property type="entry name" value="Restrct_endonuc-II-like"/>
</dbReference>
<dbReference type="PROSITE" id="PS51217">
    <property type="entry name" value="UVRD_HELICASE_CTER"/>
    <property type="match status" value="1"/>
</dbReference>
<dbReference type="Pfam" id="PF12705">
    <property type="entry name" value="PDDEXK_1"/>
    <property type="match status" value="1"/>
</dbReference>
<dbReference type="PANTHER" id="PTHR11070">
    <property type="entry name" value="UVRD / RECB / PCRA DNA HELICASE FAMILY MEMBER"/>
    <property type="match status" value="1"/>
</dbReference>
<reference evidence="18" key="1">
    <citation type="journal article" date="2020" name="mSystems">
        <title>Genome- and Community-Level Interaction Insights into Carbon Utilization and Element Cycling Functions of Hydrothermarchaeota in Hydrothermal Sediment.</title>
        <authorList>
            <person name="Zhou Z."/>
            <person name="Liu Y."/>
            <person name="Xu W."/>
            <person name="Pan J."/>
            <person name="Luo Z.H."/>
            <person name="Li M."/>
        </authorList>
    </citation>
    <scope>NUCLEOTIDE SEQUENCE [LARGE SCALE GENOMIC DNA]</scope>
    <source>
        <strain evidence="18">SpSt-508</strain>
    </source>
</reference>
<evidence type="ECO:0000256" key="5">
    <source>
        <dbReference type="ARBA" id="ARBA00022806"/>
    </source>
</evidence>
<dbReference type="InterPro" id="IPR014016">
    <property type="entry name" value="UvrD-like_ATP-bd"/>
</dbReference>
<dbReference type="EMBL" id="DSVQ01000019">
    <property type="protein sequence ID" value="HGT41103.1"/>
    <property type="molecule type" value="Genomic_DNA"/>
</dbReference>
<dbReference type="AlphaFoldDB" id="A0A7C4QRR9"/>
<protein>
    <recommendedName>
        <fullName evidence="12">DNA 3'-5' helicase</fullName>
        <ecNumber evidence="12">5.6.2.4</ecNumber>
    </recommendedName>
</protein>
<dbReference type="GO" id="GO:0043138">
    <property type="term" value="F:3'-5' DNA helicase activity"/>
    <property type="evidence" value="ECO:0007669"/>
    <property type="project" value="UniProtKB-EC"/>
</dbReference>
<sequence length="1248" mass="139371">MFPAALAALPTAATTLLLAPGGKHRQLLIRGGAAGKVAASSQHGIAGLARPRGFPFLAPPGTGRLIGMATRDTPFTEQQRAAIELRDVSIALSAGAGCGKTFVLTQRFLKHLEPPSQPARLRSLVAITFTERAAREMRDRIRHACQQRLTTRPAEEITHWQQVLRGLDAARISTIHSFCATLLRTYAVEAALDPRFSVLEPPLADTLLQKVAIEVVHDKLIEDDPNVTSFVLHFGLQETYRLGRELARQTYRLSTTPWDDVTPEALVQRWRTAWHDEFLPKVQRRFREGPAVRNLLTLARAHDGSRDELTVRLREVAARLEAWSAATDASSELAALRALAQVKNVGKQHRAACPDEYEAVKTAFKTLRDEIDRLQTLLKLSDDHHPLAAELALKGIHLARSVEAAYAAAKRAGGVLDFDDLLFEASRLLHRHESVRQRFAASIDLLMVDEFQDTDPIQADIVRQLCGTALATGRLFVVGDPKQSIYRFRRADPHVFQTISQQLPLDGQLSLTRNFRSQPEILKFVNYLFGTTFAGYEPLVPHVKQVSPPPCVEFLWATSDPPQSAGGEPQLGEEDAWDDTEAAEETSTSVPDKVSAVRLRRREAVWLARRIAELLRDPVPRVRADAATNSLRRVEPRDIVVLFRSLTNIGIYEAALREYGLEYYLVGGKAFYAQQEVFDVLNMCRCLEDPDDSAALVGVLRAPWFGCSDDALQALRPESGDWWSALRQPPPPYLPEAQRERLRFAARVLTDLRERKDRLPIAELLNTAIAQTGYDAALLAEHLGSRKVANLRKLIESAAAFDRSEQCTLKDYVQRLQTSVFEEIEEEFATTQPEAGDVIRLMSVHQAKGLEFPVVFVADVNRKPQPPRCRAVLHGDWGAVIRLPDKFGEKLPSLPLAMWRLQEQEADDEEALRLLYVATTRAKDLLVLSAGMEPDLQPANPWMRLLAQQFSLELGTPRGDPWLGTLGGATQRDALPAVHVHRTIPAGSPMHDPRPHRPLKELAPTLWSAAPRELPASARTFAPDDRAAGWWSVSQLEAQAALLFPELRSQHGSRGDRGSAEAIGTLIHAVLQQVDCTQRDDWERHLERCARLAAPNLEEHHLAVVRELLRKWAQSEVSARLAAARQLLREVDFVMPWLLRDRRGLDMISGQIDCCYEDAAGDWHILDYKTGDYSHARSDTELVAPYRLQLGLYALASAQWLGKPPASVSLVVFRPRIRLIAYTVDAAAREQLQHWVTAAIRGLSSQCE</sequence>
<dbReference type="Gene3D" id="3.40.50.300">
    <property type="entry name" value="P-loop containing nucleotide triphosphate hydrolases"/>
    <property type="match status" value="4"/>
</dbReference>
<dbReference type="InterPro" id="IPR011604">
    <property type="entry name" value="PDDEXK-like_dom_sf"/>
</dbReference>